<feature type="compositionally biased region" description="Basic and acidic residues" evidence="1">
    <location>
        <begin position="199"/>
        <end position="220"/>
    </location>
</feature>
<keyword evidence="3" id="KW-1185">Reference proteome</keyword>
<protein>
    <submittedName>
        <fullName evidence="2">Uncharacterized protein</fullName>
    </submittedName>
</protein>
<accession>A0ABD2A2W7</accession>
<proteinExistence type="predicted"/>
<evidence type="ECO:0000313" key="2">
    <source>
        <dbReference type="EMBL" id="KAL2714976.1"/>
    </source>
</evidence>
<evidence type="ECO:0000256" key="1">
    <source>
        <dbReference type="SAM" id="MobiDB-lite"/>
    </source>
</evidence>
<feature type="region of interest" description="Disordered" evidence="1">
    <location>
        <begin position="353"/>
        <end position="381"/>
    </location>
</feature>
<sequence>MPSKNNNVNTKKNLPPNQRASPAIASTAIKTSIAEIISIALPIFQVELPFCFFVGCGATLDHVDRGGKTICKYIRDKIIARDNDLRSSRSDNPVEVDVLGNKKHRSNIFVFIVLRARVTRHVLFAMIAVFNLVFARDIIPKVDLSAMRIVVQRNRLCVSRRRTSCTWSTRCGESEKMPLEPPLESPLSSTFDIDAPLTRSEEKNERKEGSGKGRCERTKEDRLRRVTEHIQLCGSQSVVTARRFSKRPLASALRKCFMTRIMINIYSTNTNPLNIEDSESTVTKYFAWPIVVRNRITADVRFSWTKEEVKKKKNEKARIRSLFARLSTQMIYASAGAWSMTWAESFRGLRRDGKKENEDEEDKEEKKKKKKMRPRRTARECKDLSRTPPYLFAVLVSLNEKPYERRVYKGRKNKRKEDKIRHKILSMALRKLLWIFSSEMPFALLPSLVSLTWTSKIIQKEKEKGKEISSLLLSTPGHFSAKVVVMKASYLRKDRTLSVDDDSMLESLLVLIINYLDNYLDSFTEFTEPNCKAIVMIAIEWTGLRTGGPTSSFTFVVVESYESFINDRKEPCAHREERERSVSFAVTNAIAR</sequence>
<dbReference type="EMBL" id="JAUDFV010000155">
    <property type="protein sequence ID" value="KAL2714976.1"/>
    <property type="molecule type" value="Genomic_DNA"/>
</dbReference>
<gene>
    <name evidence="2" type="ORF">V1478_014674</name>
</gene>
<organism evidence="2 3">
    <name type="scientific">Vespula squamosa</name>
    <name type="common">Southern yellow jacket</name>
    <name type="synonym">Wasp</name>
    <dbReference type="NCBI Taxonomy" id="30214"/>
    <lineage>
        <taxon>Eukaryota</taxon>
        <taxon>Metazoa</taxon>
        <taxon>Ecdysozoa</taxon>
        <taxon>Arthropoda</taxon>
        <taxon>Hexapoda</taxon>
        <taxon>Insecta</taxon>
        <taxon>Pterygota</taxon>
        <taxon>Neoptera</taxon>
        <taxon>Endopterygota</taxon>
        <taxon>Hymenoptera</taxon>
        <taxon>Apocrita</taxon>
        <taxon>Aculeata</taxon>
        <taxon>Vespoidea</taxon>
        <taxon>Vespidae</taxon>
        <taxon>Vespinae</taxon>
        <taxon>Vespula</taxon>
    </lineage>
</organism>
<comment type="caution">
    <text evidence="2">The sequence shown here is derived from an EMBL/GenBank/DDBJ whole genome shotgun (WGS) entry which is preliminary data.</text>
</comment>
<name>A0ABD2A2W7_VESSQ</name>
<dbReference type="Proteomes" id="UP001607302">
    <property type="component" value="Unassembled WGS sequence"/>
</dbReference>
<dbReference type="AlphaFoldDB" id="A0ABD2A2W7"/>
<reference evidence="2 3" key="1">
    <citation type="journal article" date="2024" name="Ann. Entomol. Soc. Am.">
        <title>Genomic analyses of the southern and eastern yellowjacket wasps (Hymenoptera: Vespidae) reveal evolutionary signatures of social life.</title>
        <authorList>
            <person name="Catto M.A."/>
            <person name="Caine P.B."/>
            <person name="Orr S.E."/>
            <person name="Hunt B.G."/>
            <person name="Goodisman M.A.D."/>
        </authorList>
    </citation>
    <scope>NUCLEOTIDE SEQUENCE [LARGE SCALE GENOMIC DNA]</scope>
    <source>
        <strain evidence="2">233</strain>
        <tissue evidence="2">Head and thorax</tissue>
    </source>
</reference>
<feature type="region of interest" description="Disordered" evidence="1">
    <location>
        <begin position="198"/>
        <end position="220"/>
    </location>
</feature>
<feature type="compositionally biased region" description="Basic residues" evidence="1">
    <location>
        <begin position="366"/>
        <end position="376"/>
    </location>
</feature>
<evidence type="ECO:0000313" key="3">
    <source>
        <dbReference type="Proteomes" id="UP001607302"/>
    </source>
</evidence>